<dbReference type="AlphaFoldDB" id="D3KHW7"/>
<gene>
    <name evidence="1" type="ORF">GL50803_008357</name>
</gene>
<evidence type="ECO:0000313" key="2">
    <source>
        <dbReference type="Proteomes" id="UP000001548"/>
    </source>
</evidence>
<evidence type="ECO:0000313" key="1">
    <source>
        <dbReference type="EMBL" id="KAE8304473.1"/>
    </source>
</evidence>
<organism evidence="1 2">
    <name type="scientific">Giardia intestinalis (strain ATCC 50803 / WB clone C6)</name>
    <name type="common">Giardia lamblia</name>
    <dbReference type="NCBI Taxonomy" id="184922"/>
    <lineage>
        <taxon>Eukaryota</taxon>
        <taxon>Metamonada</taxon>
        <taxon>Diplomonadida</taxon>
        <taxon>Hexamitidae</taxon>
        <taxon>Giardiinae</taxon>
        <taxon>Giardia</taxon>
    </lineage>
</organism>
<proteinExistence type="predicted"/>
<dbReference type="EMBL" id="AACB03000002">
    <property type="protein sequence ID" value="KAE8304473.1"/>
    <property type="molecule type" value="Genomic_DNA"/>
</dbReference>
<dbReference type="VEuPathDB" id="GiardiaDB:GL50803_8357"/>
<accession>D3KHW7</accession>
<dbReference type="Proteomes" id="UP000001548">
    <property type="component" value="Unassembled WGS sequence"/>
</dbReference>
<name>D3KHW7_GIAIC</name>
<dbReference type="OMA" id="RLEFRVH"/>
<reference evidence="1 2" key="1">
    <citation type="journal article" date="2007" name="Science">
        <title>Genomic minimalism in the early diverging intestinal parasite Giardia lamblia.</title>
        <authorList>
            <person name="Morrison H.G."/>
            <person name="McArthur A.G."/>
            <person name="Gillin F.D."/>
            <person name="Aley S.B."/>
            <person name="Adam R.D."/>
            <person name="Olsen G.J."/>
            <person name="Best A.A."/>
            <person name="Cande W.Z."/>
            <person name="Chen F."/>
            <person name="Cipriano M.J."/>
            <person name="Davids B.J."/>
            <person name="Dawson S.C."/>
            <person name="Elmendorf H.G."/>
            <person name="Hehl A.B."/>
            <person name="Holder M.E."/>
            <person name="Huse S.M."/>
            <person name="Kim U.U."/>
            <person name="Lasek-Nesselquist E."/>
            <person name="Manning G."/>
            <person name="Nigam A."/>
            <person name="Nixon J.E."/>
            <person name="Palm D."/>
            <person name="Passamaneck N.E."/>
            <person name="Prabhu A."/>
            <person name="Reich C.I."/>
            <person name="Reiner D.S."/>
            <person name="Samuelson J."/>
            <person name="Svard S.G."/>
            <person name="Sogin M.L."/>
        </authorList>
    </citation>
    <scope>NUCLEOTIDE SEQUENCE [LARGE SCALE GENOMIC DNA]</scope>
    <source>
        <strain evidence="1 2">WB C6</strain>
    </source>
</reference>
<sequence>MSLYGGSPASIPYREVLEVGNRLEKAWKERKAETFLTKIEHRPVRRPISNGSASDRPSLMCASPQATEAQLPISCSRKSISSARSVLESPLYFRQYTLADPPLQRDSMVVIGCTNGLQNSSVSSPLVPLHALTPPTNSTVEWKGSPCESLVVSTPLRQSVCVNNTSHQVTKPASVPRPPRVYSISTRHSLPHNPSTRAGCSPLDPAQPMDTTVSESKQIPGRKGQVPGPATYEEASLAKCDPKSPITMCTTKATGIGHCSRVSQHVPLTAKSPLARPQALLPFNPRRTAKQFRQEIMALGPPPEVKPMVMTASCTRNRPRVTQYDLATKGASNLLRFDRLEFRVHRPPSTGAGFVTGAYHSNGVPQKPLRPHSIKRTDITGRNVVITEFDADSQNDADVLFSNLLDVR</sequence>
<dbReference type="HOGENOM" id="CLU_675182_0_0_1"/>
<keyword evidence="2" id="KW-1185">Reference proteome</keyword>
<protein>
    <submittedName>
        <fullName evidence="1">Uncharacterized protein</fullName>
    </submittedName>
</protein>
<comment type="caution">
    <text evidence="1">The sequence shown here is derived from an EMBL/GenBank/DDBJ whole genome shotgun (WGS) entry which is preliminary data.</text>
</comment>